<reference evidence="6 7" key="1">
    <citation type="journal article" date="2024" name="Nat. Commun.">
        <title>Phylogenomics reveals the evolutionary origins of lichenization in chlorophyte algae.</title>
        <authorList>
            <person name="Puginier C."/>
            <person name="Libourel C."/>
            <person name="Otte J."/>
            <person name="Skaloud P."/>
            <person name="Haon M."/>
            <person name="Grisel S."/>
            <person name="Petersen M."/>
            <person name="Berrin J.G."/>
            <person name="Delaux P.M."/>
            <person name="Dal Grande F."/>
            <person name="Keller J."/>
        </authorList>
    </citation>
    <scope>NUCLEOTIDE SEQUENCE [LARGE SCALE GENOMIC DNA]</scope>
    <source>
        <strain evidence="6 7">SAG 2523</strain>
    </source>
</reference>
<dbReference type="PANTHER" id="PTHR15245:SF20">
    <property type="entry name" value="SYMPLEKIN"/>
    <property type="match status" value="1"/>
</dbReference>
<feature type="region of interest" description="Disordered" evidence="4">
    <location>
        <begin position="179"/>
        <end position="212"/>
    </location>
</feature>
<comment type="subcellular location">
    <subcellularLocation>
        <location evidence="1">Nucleus</location>
    </subcellularLocation>
</comment>
<evidence type="ECO:0000256" key="2">
    <source>
        <dbReference type="ARBA" id="ARBA00022664"/>
    </source>
</evidence>
<dbReference type="Proteomes" id="UP001485043">
    <property type="component" value="Unassembled WGS sequence"/>
</dbReference>
<proteinExistence type="predicted"/>
<dbReference type="InterPro" id="IPR021850">
    <property type="entry name" value="Symplekin/Pta1"/>
</dbReference>
<keyword evidence="7" id="KW-1185">Reference proteome</keyword>
<name>A0AAW1TFV7_9CHLO</name>
<evidence type="ECO:0000259" key="5">
    <source>
        <dbReference type="Pfam" id="PF11935"/>
    </source>
</evidence>
<evidence type="ECO:0000256" key="4">
    <source>
        <dbReference type="SAM" id="MobiDB-lite"/>
    </source>
</evidence>
<dbReference type="AlphaFoldDB" id="A0AAW1TFV7"/>
<keyword evidence="2" id="KW-0507">mRNA processing</keyword>
<dbReference type="Gene3D" id="1.25.10.10">
    <property type="entry name" value="Leucine-rich Repeat Variant"/>
    <property type="match status" value="2"/>
</dbReference>
<evidence type="ECO:0000256" key="1">
    <source>
        <dbReference type="ARBA" id="ARBA00004123"/>
    </source>
</evidence>
<dbReference type="EMBL" id="JALJOV010000092">
    <property type="protein sequence ID" value="KAK9867361.1"/>
    <property type="molecule type" value="Genomic_DNA"/>
</dbReference>
<accession>A0AAW1TFV7</accession>
<gene>
    <name evidence="6" type="ORF">WJX84_006899</name>
</gene>
<dbReference type="Pfam" id="PF11935">
    <property type="entry name" value="SYMPK_PTA1_N"/>
    <property type="match status" value="1"/>
</dbReference>
<dbReference type="InterPro" id="IPR032460">
    <property type="entry name" value="Symplekin/Pta1_N"/>
</dbReference>
<dbReference type="PANTHER" id="PTHR15245">
    <property type="entry name" value="SYMPLEKIN-RELATED"/>
    <property type="match status" value="1"/>
</dbReference>
<dbReference type="InterPro" id="IPR011989">
    <property type="entry name" value="ARM-like"/>
</dbReference>
<evidence type="ECO:0000313" key="6">
    <source>
        <dbReference type="EMBL" id="KAK9867361.1"/>
    </source>
</evidence>
<dbReference type="GO" id="GO:0006397">
    <property type="term" value="P:mRNA processing"/>
    <property type="evidence" value="ECO:0007669"/>
    <property type="project" value="UniProtKB-KW"/>
</dbReference>
<feature type="compositionally biased region" description="Basic and acidic residues" evidence="4">
    <location>
        <begin position="179"/>
        <end position="197"/>
    </location>
</feature>
<feature type="domain" description="Symplekin/Pta1 N-terminal" evidence="5">
    <location>
        <begin position="29"/>
        <end position="192"/>
    </location>
</feature>
<comment type="caution">
    <text evidence="6">The sequence shown here is derived from an EMBL/GenBank/DDBJ whole genome shotgun (WGS) entry which is preliminary data.</text>
</comment>
<evidence type="ECO:0000256" key="3">
    <source>
        <dbReference type="ARBA" id="ARBA00023242"/>
    </source>
</evidence>
<protein>
    <recommendedName>
        <fullName evidence="5">Symplekin/Pta1 N-terminal domain-containing protein</fullName>
    </recommendedName>
</protein>
<sequence length="238" mass="26280">MKQENENNISQHNFAVELLNDTKLATDGPAKVERLKQLQEVLLFGAPTLIKEFVPELSLHMNPIPKQHPFLSASQIIQEGFMDFGSILGFIKPSQMQDPKGSTIIVAMKAVALISQRRPRLLGRGLPALLNIPSHNPGSASVQSNLKVCLLSMLKNTDADAVPWRKRIADTLTRMGEGEAAKKELRTHDRAAKKEKASSSIDQQPVAKRLKPDPEGAAKCMYNLVFLFTPSVSLNDHN</sequence>
<dbReference type="GO" id="GO:0005847">
    <property type="term" value="C:mRNA cleavage and polyadenylation specificity factor complex"/>
    <property type="evidence" value="ECO:0007669"/>
    <property type="project" value="TreeGrafter"/>
</dbReference>
<evidence type="ECO:0000313" key="7">
    <source>
        <dbReference type="Proteomes" id="UP001485043"/>
    </source>
</evidence>
<organism evidence="6 7">
    <name type="scientific">Apatococcus fuscideae</name>
    <dbReference type="NCBI Taxonomy" id="2026836"/>
    <lineage>
        <taxon>Eukaryota</taxon>
        <taxon>Viridiplantae</taxon>
        <taxon>Chlorophyta</taxon>
        <taxon>core chlorophytes</taxon>
        <taxon>Trebouxiophyceae</taxon>
        <taxon>Chlorellales</taxon>
        <taxon>Chlorellaceae</taxon>
        <taxon>Apatococcus</taxon>
    </lineage>
</organism>
<keyword evidence="3" id="KW-0539">Nucleus</keyword>